<evidence type="ECO:0000313" key="3">
    <source>
        <dbReference type="Proteomes" id="UP000324800"/>
    </source>
</evidence>
<reference evidence="2 3" key="1">
    <citation type="submission" date="2019-03" db="EMBL/GenBank/DDBJ databases">
        <title>Single cell metagenomics reveals metabolic interactions within the superorganism composed of flagellate Streblomastix strix and complex community of Bacteroidetes bacteria on its surface.</title>
        <authorList>
            <person name="Treitli S.C."/>
            <person name="Kolisko M."/>
            <person name="Husnik F."/>
            <person name="Keeling P."/>
            <person name="Hampl V."/>
        </authorList>
    </citation>
    <scope>NUCLEOTIDE SEQUENCE [LARGE SCALE GENOMIC DNA]</scope>
    <source>
        <strain evidence="2">ST1C</strain>
    </source>
</reference>
<dbReference type="Proteomes" id="UP000324800">
    <property type="component" value="Unassembled WGS sequence"/>
</dbReference>
<name>A0A5J4QRD2_9EUKA</name>
<evidence type="ECO:0000256" key="1">
    <source>
        <dbReference type="SAM" id="Phobius"/>
    </source>
</evidence>
<dbReference type="AlphaFoldDB" id="A0A5J4QRD2"/>
<sequence length="104" mass="11854">MLNAINIYFRDTSVVIGLSDYELCAFVLICQFGPNSAYTVFPRRYDPFAKFNAPQACPRSINSTVAINVLLSDKLSYFIVIFQGWKLSKNIVIFIVFISLLKFL</sequence>
<protein>
    <submittedName>
        <fullName evidence="2">Uncharacterized protein</fullName>
    </submittedName>
</protein>
<keyword evidence="1" id="KW-0472">Membrane</keyword>
<evidence type="ECO:0000313" key="2">
    <source>
        <dbReference type="EMBL" id="KAA6323689.1"/>
    </source>
</evidence>
<comment type="caution">
    <text evidence="2">The sequence shown here is derived from an EMBL/GenBank/DDBJ whole genome shotgun (WGS) entry which is preliminary data.</text>
</comment>
<keyword evidence="1" id="KW-0812">Transmembrane</keyword>
<dbReference type="EMBL" id="SNRW01044578">
    <property type="protein sequence ID" value="KAA6323689.1"/>
    <property type="molecule type" value="Genomic_DNA"/>
</dbReference>
<gene>
    <name evidence="2" type="ORF">EZS28_054285</name>
</gene>
<keyword evidence="1" id="KW-1133">Transmembrane helix</keyword>
<feature type="transmembrane region" description="Helical" evidence="1">
    <location>
        <begin position="77"/>
        <end position="101"/>
    </location>
</feature>
<feature type="non-terminal residue" evidence="2">
    <location>
        <position position="104"/>
    </location>
</feature>
<proteinExistence type="predicted"/>
<organism evidence="2 3">
    <name type="scientific">Streblomastix strix</name>
    <dbReference type="NCBI Taxonomy" id="222440"/>
    <lineage>
        <taxon>Eukaryota</taxon>
        <taxon>Metamonada</taxon>
        <taxon>Preaxostyla</taxon>
        <taxon>Oxymonadida</taxon>
        <taxon>Streblomastigidae</taxon>
        <taxon>Streblomastix</taxon>
    </lineage>
</organism>
<accession>A0A5J4QRD2</accession>